<evidence type="ECO:0000313" key="1">
    <source>
        <dbReference type="EMBL" id="OAD20549.1"/>
    </source>
</evidence>
<gene>
    <name evidence="1" type="ORF">THIOM_003742</name>
</gene>
<dbReference type="PANTHER" id="PTHR38075">
    <property type="entry name" value="DUF4139 DOMAIN-CONTAINING PROTEIN"/>
    <property type="match status" value="1"/>
</dbReference>
<dbReference type="EMBL" id="LUTY01002289">
    <property type="protein sequence ID" value="OAD20549.1"/>
    <property type="molecule type" value="Genomic_DNA"/>
</dbReference>
<reference evidence="1 2" key="1">
    <citation type="submission" date="2016-05" db="EMBL/GenBank/DDBJ databases">
        <title>Single-cell genome of chain-forming Candidatus Thiomargarita nelsonii and comparison to other large sulfur-oxidizing bacteria.</title>
        <authorList>
            <person name="Winkel M."/>
            <person name="Salman V."/>
            <person name="Woyke T."/>
            <person name="Schulz-Vogt H."/>
            <person name="Richter M."/>
            <person name="Flood B."/>
            <person name="Bailey J."/>
            <person name="Amann R."/>
            <person name="Mussmann M."/>
        </authorList>
    </citation>
    <scope>NUCLEOTIDE SEQUENCE [LARGE SCALE GENOMIC DNA]</scope>
    <source>
        <strain evidence="1 2">THI036</strain>
    </source>
</reference>
<accession>A0A0A6NYB0</accession>
<dbReference type="AlphaFoldDB" id="A0A0A6NYB0"/>
<organism evidence="1 2">
    <name type="scientific">Candidatus Thiomargarita nelsonii</name>
    <dbReference type="NCBI Taxonomy" id="1003181"/>
    <lineage>
        <taxon>Bacteria</taxon>
        <taxon>Pseudomonadati</taxon>
        <taxon>Pseudomonadota</taxon>
        <taxon>Gammaproteobacteria</taxon>
        <taxon>Thiotrichales</taxon>
        <taxon>Thiotrichaceae</taxon>
        <taxon>Thiomargarita</taxon>
    </lineage>
</organism>
<comment type="caution">
    <text evidence="1">The sequence shown here is derived from an EMBL/GenBank/DDBJ whole genome shotgun (WGS) entry which is preliminary data.</text>
</comment>
<dbReference type="Proteomes" id="UP000076962">
    <property type="component" value="Unassembled WGS sequence"/>
</dbReference>
<protein>
    <recommendedName>
        <fullName evidence="3">DUF4139 domain-containing protein</fullName>
    </recommendedName>
</protein>
<evidence type="ECO:0008006" key="3">
    <source>
        <dbReference type="Google" id="ProtNLM"/>
    </source>
</evidence>
<sequence>MKLTTYFIFMTVFSLLLIESSWARIKLVALPEREATVVRLDNPSATLLEEERVLTLQKGLNQVDFSWKGVEIRPDSIRLSVLNQAQAVTVLSVSYPPNEQALVWEIASPSGQQVRVRISYLLNKIDRLVTYKAVVRKDESNLDLSSFLVLRNFSGENLPASRFQLDYGEAFESAVLSGETKRMQFFTAKKLPIKKHFTFDAARLPWDPKQVGDNVGIPVHYELENTTDNGLGKHALWDGKARLYGEDGHGSTLFLGEDKAKFTPVGQPLKLIIGDSRDVVVTQRQMSKKRLNERRNAKRTQVVLYDTEETMQVEIENFKEQAVFVTLKEPMPDEWEMKKASNSYEREHNREIIFEIAVPAKDKVVVIYSYYRRNIRP</sequence>
<keyword evidence="2" id="KW-1185">Reference proteome</keyword>
<evidence type="ECO:0000313" key="2">
    <source>
        <dbReference type="Proteomes" id="UP000076962"/>
    </source>
</evidence>
<dbReference type="PANTHER" id="PTHR38075:SF1">
    <property type="entry name" value="DUF4139 DOMAIN-CONTAINING PROTEIN"/>
    <property type="match status" value="1"/>
</dbReference>
<name>A0A0A6NYB0_9GAMM</name>
<proteinExistence type="predicted"/>